<dbReference type="InterPro" id="IPR008727">
    <property type="entry name" value="PAAR_motif"/>
</dbReference>
<evidence type="ECO:0000313" key="2">
    <source>
        <dbReference type="Proteomes" id="UP000230495"/>
    </source>
</evidence>
<reference evidence="1 2" key="1">
    <citation type="journal article" date="2017" name="J. Antimicrob. Chemother.">
        <title>Characterization of the population structure, drug resistance mechanisms and plasmids of the community-associated Enterobacter cloacae complex in China.</title>
        <authorList>
            <person name="Zhou K."/>
            <person name="Yu W."/>
            <person name="Cao X."/>
            <person name="Shen P."/>
            <person name="Lu H."/>
            <person name="Luo Q."/>
            <person name="Rossen J.W.A."/>
            <person name="Xiao Y."/>
        </authorList>
    </citation>
    <scope>NUCLEOTIDE SEQUENCE [LARGE SCALE GENOMIC DNA]</scope>
    <source>
        <strain evidence="1">ECC1097</strain>
    </source>
</reference>
<evidence type="ECO:0000313" key="1">
    <source>
        <dbReference type="EMBL" id="PJD76506.1"/>
    </source>
</evidence>
<dbReference type="CDD" id="cd14744">
    <property type="entry name" value="PAAR_CT_2"/>
    <property type="match status" value="1"/>
</dbReference>
<accession>A0A2J0PP98</accession>
<dbReference type="OrthoDB" id="6860016at2"/>
<gene>
    <name evidence="1" type="ORF">B9Q37_03830</name>
</gene>
<dbReference type="KEGG" id="eno:ECENHK_03695"/>
<dbReference type="EMBL" id="NEEU01000002">
    <property type="protein sequence ID" value="PJD76506.1"/>
    <property type="molecule type" value="Genomic_DNA"/>
</dbReference>
<name>A0A2J0PP98_9ENTR</name>
<evidence type="ECO:0008006" key="3">
    <source>
        <dbReference type="Google" id="ProtNLM"/>
    </source>
</evidence>
<comment type="caution">
    <text evidence="1">The sequence shown here is derived from an EMBL/GenBank/DDBJ whole genome shotgun (WGS) entry which is preliminary data.</text>
</comment>
<protein>
    <recommendedName>
        <fullName evidence="3">PAAR domain-containing protein</fullName>
    </recommendedName>
</protein>
<sequence>MNGVIRLDDPLANGGKVTSASGANFMGKPVALKGDIVECLLHKGTYPITECHPRWTMLGRGVVVDRCKAACGCEIRTTLPTAGAM</sequence>
<proteinExistence type="predicted"/>
<dbReference type="RefSeq" id="WP_014882519.1">
    <property type="nucleotide sequence ID" value="NC_018405.1"/>
</dbReference>
<dbReference type="Pfam" id="PF05488">
    <property type="entry name" value="PAAR_motif"/>
    <property type="match status" value="1"/>
</dbReference>
<organism evidence="1">
    <name type="scientific">Enterobacter kobei</name>
    <dbReference type="NCBI Taxonomy" id="208224"/>
    <lineage>
        <taxon>Bacteria</taxon>
        <taxon>Pseudomonadati</taxon>
        <taxon>Pseudomonadota</taxon>
        <taxon>Gammaproteobacteria</taxon>
        <taxon>Enterobacterales</taxon>
        <taxon>Enterobacteriaceae</taxon>
        <taxon>Enterobacter</taxon>
        <taxon>Enterobacter cloacae complex</taxon>
    </lineage>
</organism>
<dbReference type="AlphaFoldDB" id="A0A2J0PP98"/>
<dbReference type="Proteomes" id="UP000230495">
    <property type="component" value="Unassembled WGS sequence"/>
</dbReference>